<keyword evidence="3" id="KW-0274">FAD</keyword>
<name>A0ABT9ZPZ1_9BACI</name>
<evidence type="ECO:0000256" key="4">
    <source>
        <dbReference type="ARBA" id="ARBA00023002"/>
    </source>
</evidence>
<evidence type="ECO:0000256" key="1">
    <source>
        <dbReference type="ARBA" id="ARBA00001974"/>
    </source>
</evidence>
<keyword evidence="5" id="KW-0503">Monooxygenase</keyword>
<keyword evidence="2" id="KW-0285">Flavoprotein</keyword>
<comment type="cofactor">
    <cofactor evidence="1">
        <name>FAD</name>
        <dbReference type="ChEBI" id="CHEBI:57692"/>
    </cofactor>
</comment>
<accession>A0ABT9ZPZ1</accession>
<dbReference type="EC" id="1.14.13.1" evidence="7"/>
<dbReference type="InterPro" id="IPR050493">
    <property type="entry name" value="FAD-dep_Monooxygenase_BioMet"/>
</dbReference>
<dbReference type="PRINTS" id="PR00420">
    <property type="entry name" value="RNGMNOXGNASE"/>
</dbReference>
<evidence type="ECO:0000256" key="5">
    <source>
        <dbReference type="ARBA" id="ARBA00023033"/>
    </source>
</evidence>
<protein>
    <submittedName>
        <fullName evidence="7">Salicylate hydroxylase</fullName>
        <ecNumber evidence="7">1.14.13.1</ecNumber>
    </submittedName>
</protein>
<dbReference type="Gene3D" id="3.50.50.60">
    <property type="entry name" value="FAD/NAD(P)-binding domain"/>
    <property type="match status" value="1"/>
</dbReference>
<dbReference type="EMBL" id="JAUSUG010000002">
    <property type="protein sequence ID" value="MDQ0253311.1"/>
    <property type="molecule type" value="Genomic_DNA"/>
</dbReference>
<dbReference type="InterPro" id="IPR002938">
    <property type="entry name" value="FAD-bd"/>
</dbReference>
<gene>
    <name evidence="7" type="ORF">J2S74_000683</name>
</gene>
<evidence type="ECO:0000256" key="3">
    <source>
        <dbReference type="ARBA" id="ARBA00022827"/>
    </source>
</evidence>
<keyword evidence="4 7" id="KW-0560">Oxidoreductase</keyword>
<dbReference type="PANTHER" id="PTHR13789:SF318">
    <property type="entry name" value="GERANYLGERANYL DIPHOSPHATE REDUCTASE"/>
    <property type="match status" value="1"/>
</dbReference>
<evidence type="ECO:0000313" key="8">
    <source>
        <dbReference type="Proteomes" id="UP001230005"/>
    </source>
</evidence>
<organism evidence="7 8">
    <name type="scientific">Evansella vedderi</name>
    <dbReference type="NCBI Taxonomy" id="38282"/>
    <lineage>
        <taxon>Bacteria</taxon>
        <taxon>Bacillati</taxon>
        <taxon>Bacillota</taxon>
        <taxon>Bacilli</taxon>
        <taxon>Bacillales</taxon>
        <taxon>Bacillaceae</taxon>
        <taxon>Evansella</taxon>
    </lineage>
</organism>
<proteinExistence type="predicted"/>
<dbReference type="RefSeq" id="WP_307321769.1">
    <property type="nucleotide sequence ID" value="NZ_JAUSUG010000002.1"/>
</dbReference>
<dbReference type="SUPFAM" id="SSF51905">
    <property type="entry name" value="FAD/NAD(P)-binding domain"/>
    <property type="match status" value="1"/>
</dbReference>
<comment type="caution">
    <text evidence="7">The sequence shown here is derived from an EMBL/GenBank/DDBJ whole genome shotgun (WGS) entry which is preliminary data.</text>
</comment>
<evidence type="ECO:0000313" key="7">
    <source>
        <dbReference type="EMBL" id="MDQ0253311.1"/>
    </source>
</evidence>
<sequence>MAEHTKCPFLVVGGGIGGLATALGLANNGKSVHVLEQAPEFTELGAGLQLAPNALAVLDQLSVLETIYEHAVFPKRLVIKDAYDGKELTTLDLGESFREKFQYPYIVMHRSDLHMVLLNACRNHKNIQLLTNKQVQAVDHINNKEIKVSCGDNTEYIAEAVIGADGLWSNTRKLVADDKPICSEYVAYRGAIPISEISEDIGMDDVIMWIAPNLHLVQYPIRRGELYNQVAVFKSFHYKENSDEWGTPEELDEHFNKCCTKVQNAIKYVHRQRRWPMYDREPIENWTSGRFTLLGDAAHPMLQYLAQGACQALEDVVCLTEKLSEHDTDIEKAFLEYQQERTTRTAQVQRNARTWGDTLHAEDKITILLRNKLFKQNANNTNAVDWLYGHFAKKSKEKVT</sequence>
<feature type="domain" description="FAD-binding" evidence="6">
    <location>
        <begin position="7"/>
        <end position="351"/>
    </location>
</feature>
<dbReference type="InterPro" id="IPR036188">
    <property type="entry name" value="FAD/NAD-bd_sf"/>
</dbReference>
<dbReference type="PANTHER" id="PTHR13789">
    <property type="entry name" value="MONOOXYGENASE"/>
    <property type="match status" value="1"/>
</dbReference>
<keyword evidence="8" id="KW-1185">Reference proteome</keyword>
<dbReference type="GO" id="GO:0018658">
    <property type="term" value="F:salicylate 1-monooxygenase activity"/>
    <property type="evidence" value="ECO:0007669"/>
    <property type="project" value="UniProtKB-EC"/>
</dbReference>
<dbReference type="Proteomes" id="UP001230005">
    <property type="component" value="Unassembled WGS sequence"/>
</dbReference>
<evidence type="ECO:0000259" key="6">
    <source>
        <dbReference type="Pfam" id="PF01494"/>
    </source>
</evidence>
<dbReference type="Pfam" id="PF01494">
    <property type="entry name" value="FAD_binding_3"/>
    <property type="match status" value="1"/>
</dbReference>
<reference evidence="7 8" key="1">
    <citation type="submission" date="2023-07" db="EMBL/GenBank/DDBJ databases">
        <title>Genomic Encyclopedia of Type Strains, Phase IV (KMG-IV): sequencing the most valuable type-strain genomes for metagenomic binning, comparative biology and taxonomic classification.</title>
        <authorList>
            <person name="Goeker M."/>
        </authorList>
    </citation>
    <scope>NUCLEOTIDE SEQUENCE [LARGE SCALE GENOMIC DNA]</scope>
    <source>
        <strain evidence="7 8">DSM 9768</strain>
    </source>
</reference>
<evidence type="ECO:0000256" key="2">
    <source>
        <dbReference type="ARBA" id="ARBA00022630"/>
    </source>
</evidence>
<dbReference type="SUPFAM" id="SSF54373">
    <property type="entry name" value="FAD-linked reductases, C-terminal domain"/>
    <property type="match status" value="1"/>
</dbReference>